<gene>
    <name evidence="4" type="ORF">CUNI_LOCUS10381</name>
</gene>
<feature type="transmembrane region" description="Helical" evidence="2">
    <location>
        <begin position="40"/>
        <end position="62"/>
    </location>
</feature>
<comment type="caution">
    <text evidence="4">The sequence shown here is derived from an EMBL/GenBank/DDBJ whole genome shotgun (WGS) entry which is preliminary data.</text>
</comment>
<keyword evidence="5" id="KW-1185">Reference proteome</keyword>
<dbReference type="OrthoDB" id="76293at2759"/>
<dbReference type="EMBL" id="CAJHNH020001887">
    <property type="protein sequence ID" value="CAG5124823.1"/>
    <property type="molecule type" value="Genomic_DNA"/>
</dbReference>
<comment type="similarity">
    <text evidence="1">Belongs to the peptidase M28 family.</text>
</comment>
<organism evidence="4 5">
    <name type="scientific">Candidula unifasciata</name>
    <dbReference type="NCBI Taxonomy" id="100452"/>
    <lineage>
        <taxon>Eukaryota</taxon>
        <taxon>Metazoa</taxon>
        <taxon>Spiralia</taxon>
        <taxon>Lophotrochozoa</taxon>
        <taxon>Mollusca</taxon>
        <taxon>Gastropoda</taxon>
        <taxon>Heterobranchia</taxon>
        <taxon>Euthyneura</taxon>
        <taxon>Panpulmonata</taxon>
        <taxon>Eupulmonata</taxon>
        <taxon>Stylommatophora</taxon>
        <taxon>Helicina</taxon>
        <taxon>Helicoidea</taxon>
        <taxon>Geomitridae</taxon>
        <taxon>Candidula</taxon>
    </lineage>
</organism>
<keyword evidence="2" id="KW-1133">Transmembrane helix</keyword>
<name>A0A8S3Z5U1_9EUPU</name>
<evidence type="ECO:0000259" key="3">
    <source>
        <dbReference type="Pfam" id="PF22248"/>
    </source>
</evidence>
<evidence type="ECO:0000256" key="1">
    <source>
        <dbReference type="ARBA" id="ARBA00010918"/>
    </source>
</evidence>
<evidence type="ECO:0000256" key="2">
    <source>
        <dbReference type="SAM" id="Phobius"/>
    </source>
</evidence>
<accession>A0A8S3Z5U1</accession>
<dbReference type="Pfam" id="PF22248">
    <property type="entry name" value="ERMP1_C"/>
    <property type="match status" value="1"/>
</dbReference>
<feature type="transmembrane region" description="Helical" evidence="2">
    <location>
        <begin position="12"/>
        <end position="33"/>
    </location>
</feature>
<dbReference type="Proteomes" id="UP000678393">
    <property type="component" value="Unassembled WGS sequence"/>
</dbReference>
<protein>
    <recommendedName>
        <fullName evidence="3">Endoplasmic reticulum metallopeptidase 1-like C-terminal domain-containing protein</fullName>
    </recommendedName>
</protein>
<proteinExistence type="inferred from homology"/>
<evidence type="ECO:0000313" key="5">
    <source>
        <dbReference type="Proteomes" id="UP000678393"/>
    </source>
</evidence>
<keyword evidence="2" id="KW-0812">Transmembrane</keyword>
<dbReference type="InterPro" id="IPR053973">
    <property type="entry name" value="ERMP1-like_C"/>
</dbReference>
<feature type="domain" description="Endoplasmic reticulum metallopeptidase 1-like C-terminal" evidence="3">
    <location>
        <begin position="71"/>
        <end position="301"/>
    </location>
</feature>
<keyword evidence="2" id="KW-0472">Membrane</keyword>
<reference evidence="4" key="1">
    <citation type="submission" date="2021-04" db="EMBL/GenBank/DDBJ databases">
        <authorList>
            <consortium name="Molecular Ecology Group"/>
        </authorList>
    </citation>
    <scope>NUCLEOTIDE SEQUENCE</scope>
</reference>
<dbReference type="AlphaFoldDB" id="A0A8S3Z5U1"/>
<feature type="non-terminal residue" evidence="4">
    <location>
        <position position="303"/>
    </location>
</feature>
<evidence type="ECO:0000313" key="4">
    <source>
        <dbReference type="EMBL" id="CAG5124823.1"/>
    </source>
</evidence>
<sequence>SDALRWSPDSVLGKLVFATVGGVVCVRVGFVYTHARVGRVLTTTVAVILLGLISVIFTPAGFPFSANPQDPSPQRGVFVHFDRRFHSHQGQVEKKDAYIWYKPIDYIGGRMMETYTPQVFARAKKASCDGVYCGRPYLYPILAQVDARKTYDFPASPMQVPRVTVVQQNRTLVSDSEVQLTFNVSGPSHVTIFISGFPLVKLKNWTCGQDFPVEIFTVPYIKEPTYFVYYSHAGPDNATWAFSLNVEVEGNKNINSSLIRMGFAGHYLHGPYQVTPDLIALEEELPNWILFGRWSATYDEYIF</sequence>